<comment type="catalytic activity">
    <reaction evidence="1">
        <text>Hydrolysis of terminal non-reducing beta-D-galactose residues in beta-D-galactosides.</text>
        <dbReference type="EC" id="3.2.1.23"/>
    </reaction>
</comment>
<dbReference type="CDD" id="cd03143">
    <property type="entry name" value="A4_beta-galactosidase_middle_domain"/>
    <property type="match status" value="1"/>
</dbReference>
<accession>A0A3P8KLJ6</accession>
<evidence type="ECO:0000256" key="4">
    <source>
        <dbReference type="ARBA" id="ARBA00022723"/>
    </source>
</evidence>
<dbReference type="GO" id="GO:0009341">
    <property type="term" value="C:beta-galactosidase complex"/>
    <property type="evidence" value="ECO:0007669"/>
    <property type="project" value="InterPro"/>
</dbReference>
<dbReference type="SUPFAM" id="SSF52317">
    <property type="entry name" value="Class I glutamine amidotransferase-like"/>
    <property type="match status" value="1"/>
</dbReference>
<evidence type="ECO:0000256" key="3">
    <source>
        <dbReference type="ARBA" id="ARBA00012756"/>
    </source>
</evidence>
<dbReference type="AlphaFoldDB" id="A0A3P8KLJ6"/>
<dbReference type="PANTHER" id="PTHR36447">
    <property type="entry name" value="BETA-GALACTOSIDASE GANA"/>
    <property type="match status" value="1"/>
</dbReference>
<evidence type="ECO:0000256" key="2">
    <source>
        <dbReference type="ARBA" id="ARBA00005940"/>
    </source>
</evidence>
<dbReference type="GO" id="GO:0046872">
    <property type="term" value="F:metal ion binding"/>
    <property type="evidence" value="ECO:0007669"/>
    <property type="project" value="UniProtKB-KW"/>
</dbReference>
<protein>
    <recommendedName>
        <fullName evidence="3">beta-galactosidase</fullName>
        <ecNumber evidence="3">3.2.1.23</ecNumber>
    </recommendedName>
</protein>
<evidence type="ECO:0000256" key="7">
    <source>
        <dbReference type="ARBA" id="ARBA00023295"/>
    </source>
</evidence>
<gene>
    <name evidence="10" type="primary">lacZ_2</name>
    <name evidence="10" type="ORF">NCTC13098_03922</name>
</gene>
<dbReference type="GO" id="GO:0004565">
    <property type="term" value="F:beta-galactosidase activity"/>
    <property type="evidence" value="ECO:0007669"/>
    <property type="project" value="UniProtKB-EC"/>
</dbReference>
<keyword evidence="7 10" id="KW-0326">Glycosidase</keyword>
<dbReference type="KEGG" id="rtg:NCTC13098_03922"/>
<reference evidence="10 11" key="1">
    <citation type="submission" date="2018-12" db="EMBL/GenBank/DDBJ databases">
        <authorList>
            <consortium name="Pathogen Informatics"/>
        </authorList>
    </citation>
    <scope>NUCLEOTIDE SEQUENCE [LARGE SCALE GENOMIC DNA]</scope>
    <source>
        <strain evidence="10 11">NCTC13098</strain>
    </source>
</reference>
<feature type="domain" description="Glycoside hydrolase family 42 N-terminal" evidence="8">
    <location>
        <begin position="10"/>
        <end position="376"/>
    </location>
</feature>
<dbReference type="PANTHER" id="PTHR36447:SF2">
    <property type="entry name" value="BETA-GALACTOSIDASE YESZ"/>
    <property type="match status" value="1"/>
</dbReference>
<dbReference type="Pfam" id="PF08532">
    <property type="entry name" value="Glyco_hydro_42M"/>
    <property type="match status" value="1"/>
</dbReference>
<dbReference type="Gene3D" id="3.40.50.880">
    <property type="match status" value="1"/>
</dbReference>
<evidence type="ECO:0000256" key="1">
    <source>
        <dbReference type="ARBA" id="ARBA00001412"/>
    </source>
</evidence>
<dbReference type="Gene3D" id="3.20.20.80">
    <property type="entry name" value="Glycosidases"/>
    <property type="match status" value="1"/>
</dbReference>
<dbReference type="Pfam" id="PF02449">
    <property type="entry name" value="Glyco_hydro_42"/>
    <property type="match status" value="1"/>
</dbReference>
<evidence type="ECO:0000259" key="8">
    <source>
        <dbReference type="Pfam" id="PF02449"/>
    </source>
</evidence>
<dbReference type="SUPFAM" id="SSF51445">
    <property type="entry name" value="(Trans)glycosidases"/>
    <property type="match status" value="1"/>
</dbReference>
<evidence type="ECO:0000313" key="10">
    <source>
        <dbReference type="EMBL" id="VDR27551.1"/>
    </source>
</evidence>
<evidence type="ECO:0000256" key="5">
    <source>
        <dbReference type="ARBA" id="ARBA00022801"/>
    </source>
</evidence>
<dbReference type="InterPro" id="IPR003476">
    <property type="entry name" value="Glyco_hydro_42"/>
</dbReference>
<dbReference type="GO" id="GO:0005975">
    <property type="term" value="P:carbohydrate metabolic process"/>
    <property type="evidence" value="ECO:0007669"/>
    <property type="project" value="InterPro"/>
</dbReference>
<name>A0A3P8KLJ6_RAOTE</name>
<keyword evidence="4" id="KW-0479">Metal-binding</keyword>
<comment type="similarity">
    <text evidence="2">Belongs to the glycosyl hydrolase 42 family.</text>
</comment>
<sequence length="679" mass="78159">MEKFWYGVAYYREYLAEERLQEDIALMKAAGINYVRIAESTWSTFEPQEGEFDFSSVTTVLDAMHENNIAVIIGTPTYAIPAWLAKKHPEVMATTPQGKNSYGHRQKMDITHPAYLWYAERIIRQLLKVTADHPATIGFQIDNETKYYDSCSENVQIEFIKHLKKRFNNNLAEMNRAFGLDYWSNRIDAWEDFPSLTGTINASLGSAFSAFQRSLVTRFLGWQAELVREYKSDRQFITHNFDFDWRNWSYGIRAEVDHFKTAAVVDITGVDVYHPSQFSLTGAEIAFAGDIARVTKDRRYLVLETQAQAFKEWTPFPGQLRLQAWSHVASGAGLIGYWHWHSLHNSYETYWKGILSHDLQPNPVYQEVCQTGAELRDFAPQVMAYSRKSRIALVVSNECLTAIDWHPWRGHQFSRDAQHQYNDIFRLYYDTLYRMNIAVDILAVDDPRIFQYEMLIFPLLYTVSDEKLRQINDYISQGGHAIFSFKSAFADENMQVRTCAQPGIISSAVGARYQLFVEPQRTGLTSSRLSLSGLDTRVHDWIELLEPEPGATVLARYDHPYWHKYAAVTFNRFEQGSATYIGCHLSAEVLAEIFRHALGETALAGIADENITFPVIMRQGFDENNQQLIYYFNYSAEPQRVKFSPPAGRNLFSGENIHAGDEIHLGDWDVQIILLENQP</sequence>
<organism evidence="10 11">
    <name type="scientific">Raoultella terrigena</name>
    <name type="common">Klebsiella terrigena</name>
    <dbReference type="NCBI Taxonomy" id="577"/>
    <lineage>
        <taxon>Bacteria</taxon>
        <taxon>Pseudomonadati</taxon>
        <taxon>Pseudomonadota</taxon>
        <taxon>Gammaproteobacteria</taxon>
        <taxon>Enterobacterales</taxon>
        <taxon>Enterobacteriaceae</taxon>
        <taxon>Klebsiella/Raoultella group</taxon>
        <taxon>Raoultella</taxon>
    </lineage>
</organism>
<dbReference type="Proteomes" id="UP000274346">
    <property type="component" value="Chromosome"/>
</dbReference>
<evidence type="ECO:0000259" key="9">
    <source>
        <dbReference type="Pfam" id="PF08532"/>
    </source>
</evidence>
<dbReference type="EC" id="3.2.1.23" evidence="3"/>
<keyword evidence="6" id="KW-0862">Zinc</keyword>
<dbReference type="InterPro" id="IPR017853">
    <property type="entry name" value="GH"/>
</dbReference>
<feature type="domain" description="Beta-galactosidase trimerisation" evidence="9">
    <location>
        <begin position="412"/>
        <end position="603"/>
    </location>
</feature>
<dbReference type="InterPro" id="IPR013738">
    <property type="entry name" value="Beta_galactosidase_Trimer"/>
</dbReference>
<dbReference type="InterPro" id="IPR029062">
    <property type="entry name" value="Class_I_gatase-like"/>
</dbReference>
<evidence type="ECO:0000313" key="11">
    <source>
        <dbReference type="Proteomes" id="UP000274346"/>
    </source>
</evidence>
<proteinExistence type="inferred from homology"/>
<dbReference type="EMBL" id="LR131271">
    <property type="protein sequence ID" value="VDR27551.1"/>
    <property type="molecule type" value="Genomic_DNA"/>
</dbReference>
<dbReference type="InterPro" id="IPR013529">
    <property type="entry name" value="Glyco_hydro_42_N"/>
</dbReference>
<evidence type="ECO:0000256" key="6">
    <source>
        <dbReference type="ARBA" id="ARBA00022833"/>
    </source>
</evidence>
<keyword evidence="5 10" id="KW-0378">Hydrolase</keyword>